<dbReference type="PANTHER" id="PTHR47326:SF1">
    <property type="entry name" value="HTH PSQ-TYPE DOMAIN-CONTAINING PROTEIN"/>
    <property type="match status" value="1"/>
</dbReference>
<dbReference type="PANTHER" id="PTHR47326">
    <property type="entry name" value="TRANSPOSABLE ELEMENT TC3 TRANSPOSASE-LIKE PROTEIN"/>
    <property type="match status" value="1"/>
</dbReference>
<evidence type="ECO:0000313" key="1">
    <source>
        <dbReference type="Proteomes" id="UP000887574"/>
    </source>
</evidence>
<sequence length="186" mass="21975">MGMQAKEALVDKKGCRLFSMDLIFHNGSKIKNLGFVWNMFHKACNKTFCASKHTTLNSRFELRFNMVRPFFVLQEKRFHPYKMQHRQQINCLSQVKRVQHAEAQMRMIENDGAFLSNLLFSDESHFHLHGHVIHHCFRYHCFRRQPALVTRRATLFAEIFCMCRHWDAGIVGLIFVDGNITGKDHY</sequence>
<dbReference type="Gene3D" id="3.30.420.10">
    <property type="entry name" value="Ribonuclease H-like superfamily/Ribonuclease H"/>
    <property type="match status" value="1"/>
</dbReference>
<proteinExistence type="predicted"/>
<dbReference type="InterPro" id="IPR036397">
    <property type="entry name" value="RNaseH_sf"/>
</dbReference>
<accession>A0A915D563</accession>
<keyword evidence="1" id="KW-1185">Reference proteome</keyword>
<organism evidence="1 2">
    <name type="scientific">Ditylenchus dipsaci</name>
    <dbReference type="NCBI Taxonomy" id="166011"/>
    <lineage>
        <taxon>Eukaryota</taxon>
        <taxon>Metazoa</taxon>
        <taxon>Ecdysozoa</taxon>
        <taxon>Nematoda</taxon>
        <taxon>Chromadorea</taxon>
        <taxon>Rhabditida</taxon>
        <taxon>Tylenchina</taxon>
        <taxon>Tylenchomorpha</taxon>
        <taxon>Sphaerularioidea</taxon>
        <taxon>Anguinidae</taxon>
        <taxon>Anguininae</taxon>
        <taxon>Ditylenchus</taxon>
    </lineage>
</organism>
<evidence type="ECO:0000313" key="2">
    <source>
        <dbReference type="WBParaSite" id="jg15963"/>
    </source>
</evidence>
<protein>
    <submittedName>
        <fullName evidence="2">Transposase</fullName>
    </submittedName>
</protein>
<dbReference type="WBParaSite" id="jg15963">
    <property type="protein sequence ID" value="jg15963"/>
    <property type="gene ID" value="jg15963"/>
</dbReference>
<dbReference type="Proteomes" id="UP000887574">
    <property type="component" value="Unplaced"/>
</dbReference>
<dbReference type="AlphaFoldDB" id="A0A915D563"/>
<dbReference type="GO" id="GO:0003676">
    <property type="term" value="F:nucleic acid binding"/>
    <property type="evidence" value="ECO:0007669"/>
    <property type="project" value="InterPro"/>
</dbReference>
<reference evidence="2" key="1">
    <citation type="submission" date="2022-11" db="UniProtKB">
        <authorList>
            <consortium name="WormBaseParasite"/>
        </authorList>
    </citation>
    <scope>IDENTIFICATION</scope>
</reference>
<name>A0A915D563_9BILA</name>